<evidence type="ECO:0000313" key="1">
    <source>
        <dbReference type="EMBL" id="KAL0134192.1"/>
    </source>
</evidence>
<accession>A0AAW2H3Q1</accession>
<keyword evidence="2" id="KW-1185">Reference proteome</keyword>
<dbReference type="EMBL" id="JADYXP020000001">
    <property type="protein sequence ID" value="KAL0134192.1"/>
    <property type="molecule type" value="Genomic_DNA"/>
</dbReference>
<organism evidence="1 2">
    <name type="scientific">Cardiocondyla obscurior</name>
    <dbReference type="NCBI Taxonomy" id="286306"/>
    <lineage>
        <taxon>Eukaryota</taxon>
        <taxon>Metazoa</taxon>
        <taxon>Ecdysozoa</taxon>
        <taxon>Arthropoda</taxon>
        <taxon>Hexapoda</taxon>
        <taxon>Insecta</taxon>
        <taxon>Pterygota</taxon>
        <taxon>Neoptera</taxon>
        <taxon>Endopterygota</taxon>
        <taxon>Hymenoptera</taxon>
        <taxon>Apocrita</taxon>
        <taxon>Aculeata</taxon>
        <taxon>Formicoidea</taxon>
        <taxon>Formicidae</taxon>
        <taxon>Myrmicinae</taxon>
        <taxon>Cardiocondyla</taxon>
    </lineage>
</organism>
<protein>
    <submittedName>
        <fullName evidence="1">Uncharacterized protein</fullName>
    </submittedName>
</protein>
<name>A0AAW2H3Q1_9HYME</name>
<reference evidence="1 2" key="1">
    <citation type="submission" date="2023-03" db="EMBL/GenBank/DDBJ databases">
        <title>High recombination rates correlate with genetic variation in Cardiocondyla obscurior ants.</title>
        <authorList>
            <person name="Errbii M."/>
        </authorList>
    </citation>
    <scope>NUCLEOTIDE SEQUENCE [LARGE SCALE GENOMIC DNA]</scope>
    <source>
        <strain evidence="1">Alpha-2009</strain>
        <tissue evidence="1">Whole body</tissue>
    </source>
</reference>
<gene>
    <name evidence="1" type="ORF">PUN28_001189</name>
</gene>
<dbReference type="AlphaFoldDB" id="A0AAW2H3Q1"/>
<dbReference type="Proteomes" id="UP001430953">
    <property type="component" value="Unassembled WGS sequence"/>
</dbReference>
<evidence type="ECO:0000313" key="2">
    <source>
        <dbReference type="Proteomes" id="UP001430953"/>
    </source>
</evidence>
<sequence>MYKIILKYNVYVNSYLIFIRGSKKEKKRVLTFSTIIDTDTLGRNANNYTITAFHVKSDTRGTEMEKKIILALCNNNIDKILKNFQQDIIKIVQQLE</sequence>
<proteinExistence type="predicted"/>
<comment type="caution">
    <text evidence="1">The sequence shown here is derived from an EMBL/GenBank/DDBJ whole genome shotgun (WGS) entry which is preliminary data.</text>
</comment>